<dbReference type="Pfam" id="PF10408">
    <property type="entry name" value="Ufd2P_core"/>
    <property type="match status" value="1"/>
</dbReference>
<evidence type="ECO:0000256" key="5">
    <source>
        <dbReference type="ARBA" id="ARBA00022786"/>
    </source>
</evidence>
<evidence type="ECO:0000256" key="3">
    <source>
        <dbReference type="ARBA" id="ARBA00012483"/>
    </source>
</evidence>
<keyword evidence="8" id="KW-1185">Reference proteome</keyword>
<dbReference type="EMBL" id="CP092870">
    <property type="protein sequence ID" value="UYV71411.1"/>
    <property type="molecule type" value="Genomic_DNA"/>
</dbReference>
<evidence type="ECO:0000256" key="4">
    <source>
        <dbReference type="ARBA" id="ARBA00022679"/>
    </source>
</evidence>
<dbReference type="PANTHER" id="PTHR13931">
    <property type="entry name" value="UBIQUITINATION FACTOR E4"/>
    <property type="match status" value="1"/>
</dbReference>
<keyword evidence="5" id="KW-0833">Ubl conjugation pathway</keyword>
<dbReference type="EC" id="2.3.2.27" evidence="3"/>
<comment type="catalytic activity">
    <reaction evidence="1">
        <text>S-ubiquitinyl-[E2 ubiquitin-conjugating enzyme]-L-cysteine + [acceptor protein]-L-lysine = [E2 ubiquitin-conjugating enzyme]-L-cysteine + N(6)-ubiquitinyl-[acceptor protein]-L-lysine.</text>
        <dbReference type="EC" id="2.3.2.27"/>
    </reaction>
</comment>
<reference evidence="7 8" key="1">
    <citation type="submission" date="2022-01" db="EMBL/GenBank/DDBJ databases">
        <title>A chromosomal length assembly of Cordylochernes scorpioides.</title>
        <authorList>
            <person name="Zeh D."/>
            <person name="Zeh J."/>
        </authorList>
    </citation>
    <scope>NUCLEOTIDE SEQUENCE [LARGE SCALE GENOMIC DNA]</scope>
    <source>
        <strain evidence="7">IN4F17</strain>
        <tissue evidence="7">Whole Body</tissue>
    </source>
</reference>
<keyword evidence="4" id="KW-0808">Transferase</keyword>
<comment type="pathway">
    <text evidence="2">Protein modification; protein ubiquitination.</text>
</comment>
<name>A0ABY6KRC8_9ARAC</name>
<sequence>MSWIDQGHYPETMVFRWTLLKFTKLILLSCTLIVRLSVGVQLMGPDLTHLFSLVLVLMGSPERVFNPHLRAKLAMLLEGLLPNLGITTLLRIHLERIFCEHPHVSELIPVLLHVFVSIEATGHSVSFDRKFQYRSPMYAVLRYCWNISVHRETMKRLAKEAEEGIEAPDPPVFLRFINLLINDANFLLDEALSCMVRLRELQARDQPLSAEDQASLSQTSMLARFHNAMSSASTYTLQWLTSQIRSIFCQPAIVDRMAAMLNYFLLHLVSWLCIK</sequence>
<evidence type="ECO:0000256" key="2">
    <source>
        <dbReference type="ARBA" id="ARBA00004906"/>
    </source>
</evidence>
<protein>
    <recommendedName>
        <fullName evidence="3">RING-type E3 ubiquitin transferase</fullName>
        <ecNumber evidence="3">2.3.2.27</ecNumber>
    </recommendedName>
</protein>
<dbReference type="PANTHER" id="PTHR13931:SF16">
    <property type="entry name" value="UBIQUITIN CONJUGATION FACTOR E4 A"/>
    <property type="match status" value="1"/>
</dbReference>
<feature type="domain" description="Ubiquitin conjugation factor E4 core" evidence="6">
    <location>
        <begin position="44"/>
        <end position="269"/>
    </location>
</feature>
<dbReference type="Proteomes" id="UP001235939">
    <property type="component" value="Chromosome 08"/>
</dbReference>
<evidence type="ECO:0000313" key="7">
    <source>
        <dbReference type="EMBL" id="UYV71411.1"/>
    </source>
</evidence>
<organism evidence="7 8">
    <name type="scientific">Cordylochernes scorpioides</name>
    <dbReference type="NCBI Taxonomy" id="51811"/>
    <lineage>
        <taxon>Eukaryota</taxon>
        <taxon>Metazoa</taxon>
        <taxon>Ecdysozoa</taxon>
        <taxon>Arthropoda</taxon>
        <taxon>Chelicerata</taxon>
        <taxon>Arachnida</taxon>
        <taxon>Pseudoscorpiones</taxon>
        <taxon>Cheliferoidea</taxon>
        <taxon>Chernetidae</taxon>
        <taxon>Cordylochernes</taxon>
    </lineage>
</organism>
<dbReference type="InterPro" id="IPR045132">
    <property type="entry name" value="UBE4"/>
</dbReference>
<dbReference type="InterPro" id="IPR019474">
    <property type="entry name" value="Ub_conjug_fac_E4_core"/>
</dbReference>
<proteinExistence type="predicted"/>
<evidence type="ECO:0000259" key="6">
    <source>
        <dbReference type="Pfam" id="PF10408"/>
    </source>
</evidence>
<evidence type="ECO:0000313" key="8">
    <source>
        <dbReference type="Proteomes" id="UP001235939"/>
    </source>
</evidence>
<accession>A0ABY6KRC8</accession>
<gene>
    <name evidence="7" type="ORF">LAZ67_8003049</name>
</gene>
<evidence type="ECO:0000256" key="1">
    <source>
        <dbReference type="ARBA" id="ARBA00000900"/>
    </source>
</evidence>